<dbReference type="EMBL" id="LMWX01000068">
    <property type="protein sequence ID" value="KUN76712.1"/>
    <property type="molecule type" value="Genomic_DNA"/>
</dbReference>
<accession>A0A101SMY0</accession>
<organism evidence="2 3">
    <name type="scientific">Streptomyces bungoensis</name>
    <dbReference type="NCBI Taxonomy" id="285568"/>
    <lineage>
        <taxon>Bacteria</taxon>
        <taxon>Bacillati</taxon>
        <taxon>Actinomycetota</taxon>
        <taxon>Actinomycetes</taxon>
        <taxon>Kitasatosporales</taxon>
        <taxon>Streptomycetaceae</taxon>
        <taxon>Streptomyces</taxon>
    </lineage>
</organism>
<feature type="domain" description="ABM" evidence="1">
    <location>
        <begin position="2"/>
        <end position="93"/>
    </location>
</feature>
<dbReference type="Gene3D" id="3.30.70.100">
    <property type="match status" value="1"/>
</dbReference>
<protein>
    <recommendedName>
        <fullName evidence="1">ABM domain-containing protein</fullName>
    </recommendedName>
</protein>
<dbReference type="InterPro" id="IPR011008">
    <property type="entry name" value="Dimeric_a/b-barrel"/>
</dbReference>
<evidence type="ECO:0000313" key="2">
    <source>
        <dbReference type="EMBL" id="KUN76712.1"/>
    </source>
</evidence>
<proteinExistence type="predicted"/>
<dbReference type="AlphaFoldDB" id="A0A101SMY0"/>
<dbReference type="InterPro" id="IPR007138">
    <property type="entry name" value="ABM_dom"/>
</dbReference>
<keyword evidence="3" id="KW-1185">Reference proteome</keyword>
<reference evidence="2 3" key="1">
    <citation type="submission" date="2015-10" db="EMBL/GenBank/DDBJ databases">
        <title>Draft genome sequence of Streptomyces bungoensis DSM 41781, type strain for the species Streptomyces bungoensis.</title>
        <authorList>
            <person name="Ruckert C."/>
            <person name="Winkler A."/>
            <person name="Kalinowski J."/>
            <person name="Kampfer P."/>
            <person name="Glaeser S."/>
        </authorList>
    </citation>
    <scope>NUCLEOTIDE SEQUENCE [LARGE SCALE GENOMIC DNA]</scope>
    <source>
        <strain evidence="2 3">DSM 41781</strain>
    </source>
</reference>
<dbReference type="PROSITE" id="PS51725">
    <property type="entry name" value="ABM"/>
    <property type="match status" value="1"/>
</dbReference>
<evidence type="ECO:0000259" key="1">
    <source>
        <dbReference type="PROSITE" id="PS51725"/>
    </source>
</evidence>
<sequence>MYTVMNRIPVPAAGAAVFEERFAASMRETLPGVVGLVGARLLRPEREDGAYVAVMDFTSRDAFEAWTRSPAFRAAHGPSARGVDGQAEAYRTVAAVGA</sequence>
<comment type="caution">
    <text evidence="2">The sequence shown here is derived from an EMBL/GenBank/DDBJ whole genome shotgun (WGS) entry which is preliminary data.</text>
</comment>
<dbReference type="STRING" id="285568.AQJ66_34855"/>
<dbReference type="Pfam" id="PF03992">
    <property type="entry name" value="ABM"/>
    <property type="match status" value="1"/>
</dbReference>
<gene>
    <name evidence="2" type="ORF">AQJ66_34855</name>
</gene>
<dbReference type="PANTHER" id="PTHR34474">
    <property type="entry name" value="SIGNAL TRANSDUCTION PROTEIN TRAP"/>
    <property type="match status" value="1"/>
</dbReference>
<dbReference type="SUPFAM" id="SSF54909">
    <property type="entry name" value="Dimeric alpha+beta barrel"/>
    <property type="match status" value="1"/>
</dbReference>
<dbReference type="PANTHER" id="PTHR34474:SF2">
    <property type="entry name" value="SIGNAL TRANSDUCTION PROTEIN TRAP"/>
    <property type="match status" value="1"/>
</dbReference>
<dbReference type="InterPro" id="IPR050404">
    <property type="entry name" value="Heme-degrading_MO"/>
</dbReference>
<name>A0A101SMY0_9ACTN</name>
<evidence type="ECO:0000313" key="3">
    <source>
        <dbReference type="Proteomes" id="UP000053024"/>
    </source>
</evidence>
<dbReference type="Proteomes" id="UP000053024">
    <property type="component" value="Unassembled WGS sequence"/>
</dbReference>